<organism evidence="11 12">
    <name type="scientific">Blepharisma stoltei</name>
    <dbReference type="NCBI Taxonomy" id="1481888"/>
    <lineage>
        <taxon>Eukaryota</taxon>
        <taxon>Sar</taxon>
        <taxon>Alveolata</taxon>
        <taxon>Ciliophora</taxon>
        <taxon>Postciliodesmatophora</taxon>
        <taxon>Heterotrichea</taxon>
        <taxon>Heterotrichida</taxon>
        <taxon>Blepharismidae</taxon>
        <taxon>Blepharisma</taxon>
    </lineage>
</organism>
<dbReference type="Proteomes" id="UP001162131">
    <property type="component" value="Unassembled WGS sequence"/>
</dbReference>
<feature type="binding site" evidence="6">
    <location>
        <position position="101"/>
    </location>
    <ligand>
        <name>ATP</name>
        <dbReference type="ChEBI" id="CHEBI:30616"/>
    </ligand>
</feature>
<dbReference type="GO" id="GO:0005952">
    <property type="term" value="C:cAMP-dependent protein kinase complex"/>
    <property type="evidence" value="ECO:0007669"/>
    <property type="project" value="TreeGrafter"/>
</dbReference>
<dbReference type="InterPro" id="IPR017441">
    <property type="entry name" value="Protein_kinase_ATP_BS"/>
</dbReference>
<feature type="domain" description="Protein kinase" evidence="9">
    <location>
        <begin position="72"/>
        <end position="326"/>
    </location>
</feature>
<keyword evidence="5 6" id="KW-0067">ATP-binding</keyword>
<evidence type="ECO:0000313" key="12">
    <source>
        <dbReference type="Proteomes" id="UP001162131"/>
    </source>
</evidence>
<evidence type="ECO:0000256" key="7">
    <source>
        <dbReference type="RuleBase" id="RU000304"/>
    </source>
</evidence>
<feature type="compositionally biased region" description="Polar residues" evidence="8">
    <location>
        <begin position="351"/>
        <end position="367"/>
    </location>
</feature>
<dbReference type="GO" id="GO:0009653">
    <property type="term" value="P:anatomical structure morphogenesis"/>
    <property type="evidence" value="ECO:0007669"/>
    <property type="project" value="UniProtKB-ARBA"/>
</dbReference>
<keyword evidence="12" id="KW-1185">Reference proteome</keyword>
<dbReference type="SMART" id="SM00220">
    <property type="entry name" value="S_TKc"/>
    <property type="match status" value="1"/>
</dbReference>
<evidence type="ECO:0000256" key="5">
    <source>
        <dbReference type="ARBA" id="ARBA00022840"/>
    </source>
</evidence>
<evidence type="ECO:0000256" key="3">
    <source>
        <dbReference type="ARBA" id="ARBA00022741"/>
    </source>
</evidence>
<dbReference type="PROSITE" id="PS00107">
    <property type="entry name" value="PROTEIN_KINASE_ATP"/>
    <property type="match status" value="1"/>
</dbReference>
<dbReference type="GO" id="GO:0004691">
    <property type="term" value="F:cAMP-dependent protein kinase activity"/>
    <property type="evidence" value="ECO:0007669"/>
    <property type="project" value="TreeGrafter"/>
</dbReference>
<dbReference type="Gene3D" id="3.30.200.20">
    <property type="entry name" value="Phosphorylase Kinase, domain 1"/>
    <property type="match status" value="1"/>
</dbReference>
<gene>
    <name evidence="11" type="ORF">BSTOLATCC_MIC27609</name>
</gene>
<dbReference type="FunFam" id="1.10.510.10:FF:000005">
    <property type="entry name" value="cAMP-dependent protein kinase catalytic subunit alpha"/>
    <property type="match status" value="1"/>
</dbReference>
<protein>
    <recommendedName>
        <fullName evidence="13">cAMP-dependent protein kinase catalytic subunit</fullName>
    </recommendedName>
</protein>
<dbReference type="EMBL" id="CAJZBQ010000027">
    <property type="protein sequence ID" value="CAG9321037.1"/>
    <property type="molecule type" value="Genomic_DNA"/>
</dbReference>
<keyword evidence="4" id="KW-0418">Kinase</keyword>
<evidence type="ECO:0000256" key="6">
    <source>
        <dbReference type="PROSITE-ProRule" id="PRU10141"/>
    </source>
</evidence>
<dbReference type="InterPro" id="IPR008271">
    <property type="entry name" value="Ser/Thr_kinase_AS"/>
</dbReference>
<evidence type="ECO:0000256" key="4">
    <source>
        <dbReference type="ARBA" id="ARBA00022777"/>
    </source>
</evidence>
<dbReference type="InterPro" id="IPR000961">
    <property type="entry name" value="AGC-kinase_C"/>
</dbReference>
<keyword evidence="3 6" id="KW-0547">Nucleotide-binding</keyword>
<evidence type="ECO:0000256" key="8">
    <source>
        <dbReference type="SAM" id="MobiDB-lite"/>
    </source>
</evidence>
<dbReference type="PROSITE" id="PS51285">
    <property type="entry name" value="AGC_KINASE_CTER"/>
    <property type="match status" value="1"/>
</dbReference>
<dbReference type="GO" id="GO:0005524">
    <property type="term" value="F:ATP binding"/>
    <property type="evidence" value="ECO:0007669"/>
    <property type="project" value="UniProtKB-UniRule"/>
</dbReference>
<feature type="region of interest" description="Disordered" evidence="8">
    <location>
        <begin position="351"/>
        <end position="379"/>
    </location>
</feature>
<comment type="similarity">
    <text evidence="7">Belongs to the protein kinase superfamily.</text>
</comment>
<comment type="caution">
    <text evidence="11">The sequence shown here is derived from an EMBL/GenBank/DDBJ whole genome shotgun (WGS) entry which is preliminary data.</text>
</comment>
<reference evidence="11" key="1">
    <citation type="submission" date="2021-09" db="EMBL/GenBank/DDBJ databases">
        <authorList>
            <consortium name="AG Swart"/>
            <person name="Singh M."/>
            <person name="Singh A."/>
            <person name="Seah K."/>
            <person name="Emmerich C."/>
        </authorList>
    </citation>
    <scope>NUCLEOTIDE SEQUENCE</scope>
    <source>
        <strain evidence="11">ATCC30299</strain>
    </source>
</reference>
<dbReference type="PANTHER" id="PTHR24353:SF37">
    <property type="entry name" value="CAMP-DEPENDENT PROTEIN KINASE CATALYTIC SUBUNIT PRKX"/>
    <property type="match status" value="1"/>
</dbReference>
<dbReference type="PANTHER" id="PTHR24353">
    <property type="entry name" value="CYCLIC NUCLEOTIDE-DEPENDENT PROTEIN KINASE"/>
    <property type="match status" value="1"/>
</dbReference>
<dbReference type="Pfam" id="PF00069">
    <property type="entry name" value="Pkinase"/>
    <property type="match status" value="1"/>
</dbReference>
<accession>A0AAU9IZ35</accession>
<feature type="domain" description="AGC-kinase C-terminal" evidence="10">
    <location>
        <begin position="327"/>
        <end position="379"/>
    </location>
</feature>
<dbReference type="FunFam" id="3.30.200.20:FF:000042">
    <property type="entry name" value="Aurora kinase A"/>
    <property type="match status" value="1"/>
</dbReference>
<name>A0AAU9IZ35_9CILI</name>
<dbReference type="Gene3D" id="1.10.510.10">
    <property type="entry name" value="Transferase(Phosphotransferase) domain 1"/>
    <property type="match status" value="1"/>
</dbReference>
<evidence type="ECO:0000256" key="1">
    <source>
        <dbReference type="ARBA" id="ARBA00022527"/>
    </source>
</evidence>
<proteinExistence type="inferred from homology"/>
<evidence type="ECO:0000259" key="9">
    <source>
        <dbReference type="PROSITE" id="PS50011"/>
    </source>
</evidence>
<evidence type="ECO:0000256" key="2">
    <source>
        <dbReference type="ARBA" id="ARBA00022679"/>
    </source>
</evidence>
<dbReference type="InterPro" id="IPR011009">
    <property type="entry name" value="Kinase-like_dom_sf"/>
</dbReference>
<evidence type="ECO:0000313" key="11">
    <source>
        <dbReference type="EMBL" id="CAG9321037.1"/>
    </source>
</evidence>
<sequence>MGFYKKQINLNIILSNKKFSTDRCLLKKMINIWYFLGKKSSYGLIKLKKSSLSYIPYIGILKMAQKLNIHDFELLQTLGTGSYGRVRLARNKNSGLLIAIKMLKKSSILRMKQVDNVISEFTILRIIRHPFLINLLGFSQDDRYLYFALEYIKGGELYMRIHESSRLEPEHAKLYVAQITLMFEYLHSINIIYRDLKPENLLINDDGYLKLIDFGYAKIVEGRTYTLCGTPEYLAPEILMNRGYGKSVDYWALGILIYEMLSGIDPFSDEDPMAVYQKILKGKFRFPIDFDRRAKSLVKHLLVADINKRYGTMKGGCEDIINHRWFEGLDWQKLFHKEIIMPYMPGQRNLNDTSVMSGEQESDTQSPGIRPNDDPFLDW</sequence>
<dbReference type="PROSITE" id="PS00108">
    <property type="entry name" value="PROTEIN_KINASE_ST"/>
    <property type="match status" value="1"/>
</dbReference>
<keyword evidence="1 7" id="KW-0723">Serine/threonine-protein kinase</keyword>
<keyword evidence="2" id="KW-0808">Transferase</keyword>
<dbReference type="InterPro" id="IPR000719">
    <property type="entry name" value="Prot_kinase_dom"/>
</dbReference>
<evidence type="ECO:0000259" key="10">
    <source>
        <dbReference type="PROSITE" id="PS51285"/>
    </source>
</evidence>
<dbReference type="PROSITE" id="PS50011">
    <property type="entry name" value="PROTEIN_KINASE_DOM"/>
    <property type="match status" value="1"/>
</dbReference>
<evidence type="ECO:0008006" key="13">
    <source>
        <dbReference type="Google" id="ProtNLM"/>
    </source>
</evidence>
<dbReference type="AlphaFoldDB" id="A0AAU9IZ35"/>
<dbReference type="SUPFAM" id="SSF56112">
    <property type="entry name" value="Protein kinase-like (PK-like)"/>
    <property type="match status" value="1"/>
</dbReference>